<feature type="region of interest" description="Disordered" evidence="1">
    <location>
        <begin position="460"/>
        <end position="480"/>
    </location>
</feature>
<feature type="transmembrane region" description="Helical" evidence="2">
    <location>
        <begin position="150"/>
        <end position="170"/>
    </location>
</feature>
<feature type="transmembrane region" description="Helical" evidence="2">
    <location>
        <begin position="46"/>
        <end position="67"/>
    </location>
</feature>
<keyword evidence="4" id="KW-1185">Reference proteome</keyword>
<sequence length="734" mass="78055">MTDAPGPGRLVRGGRSFARFLLVWLAATAALVLLDDALAGFALASWWQAPACALLLGLLAAVVWPLLMRVALPIAVYTFGVGALVLLVAAVAALFPIVPGVRLDGVLAAAAVVLGTAVTVVAVSALLAIDEDEIFFRRAGLRARRRVADHGSAVPGVLFLQVDGLGLPILRRAVRDGTMPTLARWLTDGTHALAGWHTDWSAQTGASQAGILHGRNDDVVGFRWYEKSAEGRGRVMTCSSPGDAAEIERRVSDGTGLLHDDGAGRGNLFTGDAAHISLTVSAVPLLTRGRGGRVRSDRIGAGYYAYFANPVNGVRTLVAAVVDVLRELVDAARQRRADVRPRIRRGGWYPLVRPGTTVIARDVVVSALIEDVLAGRPVAYADFVGYDEVAHHSGIERADALSVLRAIDQQIGRLHRAVALAPRPYELVVLSDHGQTQGEAFADRFGEPIGKLVARLCEYEPEPDPADTDPRPSRGPSRAEGWQFGAAMAEAGDLSGPVAGMLRARRRIRQRTSPEPAAPGRVAPEVVVLCSGHTALVSFTDHPGRVSLETLEREHPGLLPGLVDHPGVGFLLVRSDEFGPLVLGRDGAHRLADGTLTGDDPLLEYGPHASGLVARVDSFEHCADLMINSRYDPVLDDASAFEPHVGSHGGLGGPQNEAFVLYPAGWSDPGEVVGAEALHRVLRGWLTDLGHPDPGVRSGPGEHTRHHGQDQRGHAHDGHGARRDVEPADHDPGR</sequence>
<feature type="region of interest" description="Disordered" evidence="1">
    <location>
        <begin position="690"/>
        <end position="734"/>
    </location>
</feature>
<evidence type="ECO:0000256" key="2">
    <source>
        <dbReference type="SAM" id="Phobius"/>
    </source>
</evidence>
<dbReference type="AlphaFoldDB" id="A0A4R1HYT2"/>
<keyword evidence="2" id="KW-1133">Transmembrane helix</keyword>
<feature type="transmembrane region" description="Helical" evidence="2">
    <location>
        <begin position="17"/>
        <end position="34"/>
    </location>
</feature>
<dbReference type="InterPro" id="IPR007165">
    <property type="entry name" value="Phage_holin_4_2"/>
</dbReference>
<dbReference type="OrthoDB" id="5404822at2"/>
<keyword evidence="2" id="KW-0812">Transmembrane</keyword>
<dbReference type="Gene3D" id="3.40.720.10">
    <property type="entry name" value="Alkaline Phosphatase, subunit A"/>
    <property type="match status" value="1"/>
</dbReference>
<dbReference type="Proteomes" id="UP000295560">
    <property type="component" value="Unassembled WGS sequence"/>
</dbReference>
<dbReference type="SUPFAM" id="SSF53649">
    <property type="entry name" value="Alkaline phosphatase-like"/>
    <property type="match status" value="1"/>
</dbReference>
<dbReference type="RefSeq" id="WP_132422676.1">
    <property type="nucleotide sequence ID" value="NZ_SMFZ01000001.1"/>
</dbReference>
<dbReference type="Pfam" id="PF04020">
    <property type="entry name" value="Phage_holin_4_2"/>
    <property type="match status" value="1"/>
</dbReference>
<reference evidence="3 4" key="1">
    <citation type="submission" date="2019-03" db="EMBL/GenBank/DDBJ databases">
        <title>Sequencing the genomes of 1000 actinobacteria strains.</title>
        <authorList>
            <person name="Klenk H.-P."/>
        </authorList>
    </citation>
    <scope>NUCLEOTIDE SEQUENCE [LARGE SCALE GENOMIC DNA]</scope>
    <source>
        <strain evidence="3 4">DSM 44969</strain>
    </source>
</reference>
<dbReference type="InterPro" id="IPR017850">
    <property type="entry name" value="Alkaline_phosphatase_core_sf"/>
</dbReference>
<feature type="transmembrane region" description="Helical" evidence="2">
    <location>
        <begin position="107"/>
        <end position="129"/>
    </location>
</feature>
<comment type="caution">
    <text evidence="3">The sequence shown here is derived from an EMBL/GenBank/DDBJ whole genome shotgun (WGS) entry which is preliminary data.</text>
</comment>
<evidence type="ECO:0000313" key="4">
    <source>
        <dbReference type="Proteomes" id="UP000295560"/>
    </source>
</evidence>
<organism evidence="3 4">
    <name type="scientific">Pseudonocardia endophytica</name>
    <dbReference type="NCBI Taxonomy" id="401976"/>
    <lineage>
        <taxon>Bacteria</taxon>
        <taxon>Bacillati</taxon>
        <taxon>Actinomycetota</taxon>
        <taxon>Actinomycetes</taxon>
        <taxon>Pseudonocardiales</taxon>
        <taxon>Pseudonocardiaceae</taxon>
        <taxon>Pseudonocardia</taxon>
    </lineage>
</organism>
<accession>A0A4R1HYT2</accession>
<feature type="transmembrane region" description="Helical" evidence="2">
    <location>
        <begin position="74"/>
        <end position="95"/>
    </location>
</feature>
<feature type="compositionally biased region" description="Basic and acidic residues" evidence="1">
    <location>
        <begin position="700"/>
        <end position="734"/>
    </location>
</feature>
<name>A0A4R1HYT2_PSEEN</name>
<dbReference type="EMBL" id="SMFZ01000001">
    <property type="protein sequence ID" value="TCK26040.1"/>
    <property type="molecule type" value="Genomic_DNA"/>
</dbReference>
<gene>
    <name evidence="3" type="ORF">EV378_1868</name>
</gene>
<evidence type="ECO:0000256" key="1">
    <source>
        <dbReference type="SAM" id="MobiDB-lite"/>
    </source>
</evidence>
<evidence type="ECO:0000313" key="3">
    <source>
        <dbReference type="EMBL" id="TCK26040.1"/>
    </source>
</evidence>
<keyword evidence="2" id="KW-0472">Membrane</keyword>
<protein>
    <submittedName>
        <fullName evidence="3">Uncharacterized membrane protein YvlD (DUF360 family)</fullName>
    </submittedName>
</protein>
<proteinExistence type="predicted"/>